<dbReference type="EMBL" id="JACXVP010000009">
    <property type="protein sequence ID" value="KAG5585989.1"/>
    <property type="molecule type" value="Genomic_DNA"/>
</dbReference>
<dbReference type="Proteomes" id="UP000824120">
    <property type="component" value="Chromosome 9"/>
</dbReference>
<gene>
    <name evidence="2" type="ORF">H5410_046423</name>
</gene>
<evidence type="ECO:0000313" key="2">
    <source>
        <dbReference type="EMBL" id="KAG5585989.1"/>
    </source>
</evidence>
<accession>A0A9J5XEA6</accession>
<feature type="region of interest" description="Disordered" evidence="1">
    <location>
        <begin position="1"/>
        <end position="21"/>
    </location>
</feature>
<sequence>MKENVDVVDPTSSATPQEKLSSQNKTLTILLDEENDLSTPTSTIPLVEELKTPTTESKVQCEKDVLAIDKSQPGPVLYALSEQHFKGLESNIRAAGNEWFVENVTEMKEDNRTIVLGNEPQLFEPSESPLKQI</sequence>
<dbReference type="AlphaFoldDB" id="A0A9J5XEA6"/>
<protein>
    <submittedName>
        <fullName evidence="2">Uncharacterized protein</fullName>
    </submittedName>
</protein>
<reference evidence="2 3" key="1">
    <citation type="submission" date="2020-09" db="EMBL/GenBank/DDBJ databases">
        <title>De no assembly of potato wild relative species, Solanum commersonii.</title>
        <authorList>
            <person name="Cho K."/>
        </authorList>
    </citation>
    <scope>NUCLEOTIDE SEQUENCE [LARGE SCALE GENOMIC DNA]</scope>
    <source>
        <strain evidence="2">LZ3.2</strain>
        <tissue evidence="2">Leaf</tissue>
    </source>
</reference>
<proteinExistence type="predicted"/>
<name>A0A9J5XEA6_SOLCO</name>
<organism evidence="2 3">
    <name type="scientific">Solanum commersonii</name>
    <name type="common">Commerson's wild potato</name>
    <name type="synonym">Commerson's nightshade</name>
    <dbReference type="NCBI Taxonomy" id="4109"/>
    <lineage>
        <taxon>Eukaryota</taxon>
        <taxon>Viridiplantae</taxon>
        <taxon>Streptophyta</taxon>
        <taxon>Embryophyta</taxon>
        <taxon>Tracheophyta</taxon>
        <taxon>Spermatophyta</taxon>
        <taxon>Magnoliopsida</taxon>
        <taxon>eudicotyledons</taxon>
        <taxon>Gunneridae</taxon>
        <taxon>Pentapetalae</taxon>
        <taxon>asterids</taxon>
        <taxon>lamiids</taxon>
        <taxon>Solanales</taxon>
        <taxon>Solanaceae</taxon>
        <taxon>Solanoideae</taxon>
        <taxon>Solaneae</taxon>
        <taxon>Solanum</taxon>
    </lineage>
</organism>
<comment type="caution">
    <text evidence="2">The sequence shown here is derived from an EMBL/GenBank/DDBJ whole genome shotgun (WGS) entry which is preliminary data.</text>
</comment>
<evidence type="ECO:0000256" key="1">
    <source>
        <dbReference type="SAM" id="MobiDB-lite"/>
    </source>
</evidence>
<feature type="compositionally biased region" description="Polar residues" evidence="1">
    <location>
        <begin position="10"/>
        <end position="21"/>
    </location>
</feature>
<keyword evidence="3" id="KW-1185">Reference proteome</keyword>
<evidence type="ECO:0000313" key="3">
    <source>
        <dbReference type="Proteomes" id="UP000824120"/>
    </source>
</evidence>